<organism evidence="1 2">
    <name type="scientific">Candidatus Borkfalkia faecipullorum</name>
    <dbReference type="NCBI Taxonomy" id="2838510"/>
    <lineage>
        <taxon>Bacteria</taxon>
        <taxon>Bacillati</taxon>
        <taxon>Bacillota</taxon>
        <taxon>Clostridia</taxon>
        <taxon>Christensenellales</taxon>
        <taxon>Christensenellaceae</taxon>
        <taxon>Candidatus Borkfalkia</taxon>
    </lineage>
</organism>
<evidence type="ECO:0000313" key="1">
    <source>
        <dbReference type="EMBL" id="HIX07829.1"/>
    </source>
</evidence>
<accession>A0A9D1V8Q4</accession>
<protein>
    <submittedName>
        <fullName evidence="1">Uncharacterized protein</fullName>
    </submittedName>
</protein>
<sequence>MGKLIAKTAAITLACIIAVLLLLFGIFSLFVPSVMVSVTDALGMEGPCASYSVSVYKKTGKTEDLAPAVERSYLAGHYADAAEFGLKLLAAEDFSSYCLAEDESAGTASQVLRGTSLQYYTGITAVSLYFVSDERSVDTAFGAVEDSFPEVNAVIYLAAAGMEREDTEFCRLILDRLEEVRPTGDAAAFDEFESALREFCS</sequence>
<name>A0A9D1V8Q4_9FIRM</name>
<dbReference type="EMBL" id="DXFX01000068">
    <property type="protein sequence ID" value="HIX07829.1"/>
    <property type="molecule type" value="Genomic_DNA"/>
</dbReference>
<gene>
    <name evidence="1" type="ORF">H9741_05125</name>
</gene>
<proteinExistence type="predicted"/>
<evidence type="ECO:0000313" key="2">
    <source>
        <dbReference type="Proteomes" id="UP000824204"/>
    </source>
</evidence>
<dbReference type="AlphaFoldDB" id="A0A9D1V8Q4"/>
<dbReference type="Proteomes" id="UP000824204">
    <property type="component" value="Unassembled WGS sequence"/>
</dbReference>
<reference evidence="1" key="2">
    <citation type="submission" date="2021-04" db="EMBL/GenBank/DDBJ databases">
        <authorList>
            <person name="Gilroy R."/>
        </authorList>
    </citation>
    <scope>NUCLEOTIDE SEQUENCE</scope>
    <source>
        <strain evidence="1">811</strain>
    </source>
</reference>
<reference evidence="1" key="1">
    <citation type="journal article" date="2021" name="PeerJ">
        <title>Extensive microbial diversity within the chicken gut microbiome revealed by metagenomics and culture.</title>
        <authorList>
            <person name="Gilroy R."/>
            <person name="Ravi A."/>
            <person name="Getino M."/>
            <person name="Pursley I."/>
            <person name="Horton D.L."/>
            <person name="Alikhan N.F."/>
            <person name="Baker D."/>
            <person name="Gharbi K."/>
            <person name="Hall N."/>
            <person name="Watson M."/>
            <person name="Adriaenssens E.M."/>
            <person name="Foster-Nyarko E."/>
            <person name="Jarju S."/>
            <person name="Secka A."/>
            <person name="Antonio M."/>
            <person name="Oren A."/>
            <person name="Chaudhuri R.R."/>
            <person name="La Ragione R."/>
            <person name="Hildebrand F."/>
            <person name="Pallen M.J."/>
        </authorList>
    </citation>
    <scope>NUCLEOTIDE SEQUENCE</scope>
    <source>
        <strain evidence="1">811</strain>
    </source>
</reference>
<comment type="caution">
    <text evidence="1">The sequence shown here is derived from an EMBL/GenBank/DDBJ whole genome shotgun (WGS) entry which is preliminary data.</text>
</comment>